<evidence type="ECO:0000256" key="4">
    <source>
        <dbReference type="ARBA" id="ARBA00034320"/>
    </source>
</evidence>
<evidence type="ECO:0000313" key="8">
    <source>
        <dbReference type="EMBL" id="RJF89993.1"/>
    </source>
</evidence>
<keyword evidence="3" id="KW-0143">Chaperone</keyword>
<keyword evidence="1" id="KW-0547">Nucleotide-binding</keyword>
<accession>A0A418WIY4</accession>
<proteinExistence type="inferred from homology"/>
<dbReference type="InterPro" id="IPR051316">
    <property type="entry name" value="Zinc-reg_GTPase_activator"/>
</dbReference>
<gene>
    <name evidence="8" type="ORF">D3874_14010</name>
</gene>
<dbReference type="GO" id="GO:0005737">
    <property type="term" value="C:cytoplasm"/>
    <property type="evidence" value="ECO:0007669"/>
    <property type="project" value="TreeGrafter"/>
</dbReference>
<dbReference type="CDD" id="cd03112">
    <property type="entry name" value="CobW-like"/>
    <property type="match status" value="1"/>
</dbReference>
<dbReference type="GO" id="GO:0000166">
    <property type="term" value="F:nucleotide binding"/>
    <property type="evidence" value="ECO:0007669"/>
    <property type="project" value="UniProtKB-KW"/>
</dbReference>
<keyword evidence="2" id="KW-0378">Hydrolase</keyword>
<evidence type="ECO:0000256" key="5">
    <source>
        <dbReference type="ARBA" id="ARBA00045658"/>
    </source>
</evidence>
<dbReference type="Proteomes" id="UP000284605">
    <property type="component" value="Unassembled WGS sequence"/>
</dbReference>
<comment type="caution">
    <text evidence="8">The sequence shown here is derived from an EMBL/GenBank/DDBJ whole genome shotgun (WGS) entry which is preliminary data.</text>
</comment>
<dbReference type="Gene3D" id="3.30.1220.10">
    <property type="entry name" value="CobW-like, C-terminal domain"/>
    <property type="match status" value="1"/>
</dbReference>
<dbReference type="SUPFAM" id="SSF52540">
    <property type="entry name" value="P-loop containing nucleoside triphosphate hydrolases"/>
    <property type="match status" value="1"/>
</dbReference>
<comment type="function">
    <text evidence="5">Zinc chaperone that directly transfers zinc cofactor to target proteins, thereby activating them. Zinc is transferred from the CXCC motif in the GTPase domain to the zinc binding site in target proteins in a process requiring GTP hydrolysis.</text>
</comment>
<dbReference type="InterPro" id="IPR027417">
    <property type="entry name" value="P-loop_NTPase"/>
</dbReference>
<dbReference type="Pfam" id="PF02492">
    <property type="entry name" value="cobW"/>
    <property type="match status" value="1"/>
</dbReference>
<comment type="similarity">
    <text evidence="4">Belongs to the SIMIBI class G3E GTPase family. ZNG1 subfamily.</text>
</comment>
<evidence type="ECO:0000256" key="1">
    <source>
        <dbReference type="ARBA" id="ARBA00022741"/>
    </source>
</evidence>
<sequence length="378" mass="40977">MSNIPAPTPSGDAGIPVTLLTGFLGSGKTTVLNGLLRSPGMARTAVIINEFGEIGLDHDLVESAKDEMVLLKSGCLCCTVKGDLIEALRRLFLQRVRGEVPEFDRVVIETTGLADPAPIIHTLMSDPVVAARYRLDGVVTTVDSVLGLATLDAHAEAVKQAAVADRLLLTKGDLAAPETLALLERRLAALNPAAPRIKVAHGVLDPVAILNVGLYDPATKTIDVAGWLREEAYLQHHHGDDHDHGHDHHHHQHHEDVNRHDDHIRAFCFVVDEPIEPLAFESWLNVLTSFRGENLLRIKGIVNLAGHERPVAIHGVQHLFHPAVELPAWPGDDRRSRIVFITRDIDEAVVAQTFAAFAQGAKAASGAGYDRRFTGLSA</sequence>
<dbReference type="SMART" id="SM00833">
    <property type="entry name" value="CobW_C"/>
    <property type="match status" value="1"/>
</dbReference>
<dbReference type="OrthoDB" id="9808822at2"/>
<dbReference type="SUPFAM" id="SSF90002">
    <property type="entry name" value="Hypothetical protein YjiA, C-terminal domain"/>
    <property type="match status" value="1"/>
</dbReference>
<evidence type="ECO:0000313" key="9">
    <source>
        <dbReference type="Proteomes" id="UP000284605"/>
    </source>
</evidence>
<dbReference type="Gene3D" id="3.40.50.300">
    <property type="entry name" value="P-loop containing nucleotide triphosphate hydrolases"/>
    <property type="match status" value="1"/>
</dbReference>
<evidence type="ECO:0000256" key="6">
    <source>
        <dbReference type="ARBA" id="ARBA00049117"/>
    </source>
</evidence>
<dbReference type="InterPro" id="IPR036627">
    <property type="entry name" value="CobW-likC_sf"/>
</dbReference>
<dbReference type="GO" id="GO:0016787">
    <property type="term" value="F:hydrolase activity"/>
    <property type="evidence" value="ECO:0007669"/>
    <property type="project" value="UniProtKB-KW"/>
</dbReference>
<dbReference type="PANTHER" id="PTHR13748">
    <property type="entry name" value="COBW-RELATED"/>
    <property type="match status" value="1"/>
</dbReference>
<name>A0A418WIY4_9PROT</name>
<keyword evidence="9" id="KW-1185">Reference proteome</keyword>
<comment type="catalytic activity">
    <reaction evidence="6">
        <text>GTP + H2O = GDP + phosphate + H(+)</text>
        <dbReference type="Rhea" id="RHEA:19669"/>
        <dbReference type="ChEBI" id="CHEBI:15377"/>
        <dbReference type="ChEBI" id="CHEBI:15378"/>
        <dbReference type="ChEBI" id="CHEBI:37565"/>
        <dbReference type="ChEBI" id="CHEBI:43474"/>
        <dbReference type="ChEBI" id="CHEBI:58189"/>
    </reaction>
    <physiologicalReaction direction="left-to-right" evidence="6">
        <dbReference type="Rhea" id="RHEA:19670"/>
    </physiologicalReaction>
</comment>
<organism evidence="8 9">
    <name type="scientific">Oleomonas cavernae</name>
    <dbReference type="NCBI Taxonomy" id="2320859"/>
    <lineage>
        <taxon>Bacteria</taxon>
        <taxon>Pseudomonadati</taxon>
        <taxon>Pseudomonadota</taxon>
        <taxon>Alphaproteobacteria</taxon>
        <taxon>Acetobacterales</taxon>
        <taxon>Acetobacteraceae</taxon>
        <taxon>Oleomonas</taxon>
    </lineage>
</organism>
<protein>
    <submittedName>
        <fullName evidence="8">GTP-binding protein</fullName>
    </submittedName>
</protein>
<reference evidence="8 9" key="1">
    <citation type="submission" date="2018-09" db="EMBL/GenBank/DDBJ databases">
        <authorList>
            <person name="Zhu H."/>
        </authorList>
    </citation>
    <scope>NUCLEOTIDE SEQUENCE [LARGE SCALE GENOMIC DNA]</scope>
    <source>
        <strain evidence="8 9">K1W22B-8</strain>
    </source>
</reference>
<evidence type="ECO:0000256" key="3">
    <source>
        <dbReference type="ARBA" id="ARBA00023186"/>
    </source>
</evidence>
<dbReference type="AlphaFoldDB" id="A0A418WIY4"/>
<dbReference type="EMBL" id="QYUK01000011">
    <property type="protein sequence ID" value="RJF89993.1"/>
    <property type="molecule type" value="Genomic_DNA"/>
</dbReference>
<evidence type="ECO:0000256" key="2">
    <source>
        <dbReference type="ARBA" id="ARBA00022801"/>
    </source>
</evidence>
<dbReference type="PANTHER" id="PTHR13748:SF62">
    <property type="entry name" value="COBW DOMAIN-CONTAINING PROTEIN"/>
    <property type="match status" value="1"/>
</dbReference>
<dbReference type="InterPro" id="IPR003495">
    <property type="entry name" value="CobW/HypB/UreG_nucleotide-bd"/>
</dbReference>
<feature type="domain" description="CobW C-terminal" evidence="7">
    <location>
        <begin position="264"/>
        <end position="358"/>
    </location>
</feature>
<dbReference type="RefSeq" id="WP_119782294.1">
    <property type="nucleotide sequence ID" value="NZ_QYUK01000011.1"/>
</dbReference>
<evidence type="ECO:0000259" key="7">
    <source>
        <dbReference type="SMART" id="SM00833"/>
    </source>
</evidence>
<dbReference type="Pfam" id="PF07683">
    <property type="entry name" value="CobW_C"/>
    <property type="match status" value="1"/>
</dbReference>
<dbReference type="InterPro" id="IPR011629">
    <property type="entry name" value="CobW-like_C"/>
</dbReference>